<dbReference type="Proteomes" id="UP000186465">
    <property type="component" value="Unassembled WGS sequence"/>
</dbReference>
<dbReference type="RefSeq" id="WP_075360750.1">
    <property type="nucleotide sequence ID" value="NZ_MPDM01000001.1"/>
</dbReference>
<evidence type="ECO:0000256" key="2">
    <source>
        <dbReference type="ARBA" id="ARBA00022801"/>
    </source>
</evidence>
<reference evidence="5" key="1">
    <citation type="submission" date="2016-11" db="EMBL/GenBank/DDBJ databases">
        <title>Actinomyces gypaetusis sp. nov. isolated from Gypaetus barbatus in Qinghai Tibet Plateau China.</title>
        <authorList>
            <person name="Meng X."/>
        </authorList>
    </citation>
    <scope>NUCLEOTIDE SEQUENCE [LARGE SCALE GENOMIC DNA]</scope>
    <source>
        <strain evidence="5">DSM 15383</strain>
    </source>
</reference>
<dbReference type="AlphaFoldDB" id="A0A1Q5PSF7"/>
<dbReference type="InterPro" id="IPR051601">
    <property type="entry name" value="Serine_prot/Carboxylest_S33"/>
</dbReference>
<dbReference type="PRINTS" id="PR00793">
    <property type="entry name" value="PROAMNOPTASE"/>
</dbReference>
<dbReference type="SUPFAM" id="SSF53474">
    <property type="entry name" value="alpha/beta-Hydrolases"/>
    <property type="match status" value="1"/>
</dbReference>
<dbReference type="InterPro" id="IPR002410">
    <property type="entry name" value="Peptidase_S33"/>
</dbReference>
<comment type="caution">
    <text evidence="4">The sequence shown here is derived from an EMBL/GenBank/DDBJ whole genome shotgun (WGS) entry which is preliminary data.</text>
</comment>
<protein>
    <recommendedName>
        <fullName evidence="3">AB hydrolase-1 domain-containing protein</fullName>
    </recommendedName>
</protein>
<sequence length="438" mass="48999">MRTETWRLQGHTVHDHTLEVPWDHHDPVKTLGTLDVFVREIVPPGGEDYPYIMFFQGGPGGRSPRPLNLEGGWIGRLLKEYRVLLLDQRGTGRSTRQDAHTILAHGDVEAQVQHLRLLRTDQIVEDAEAFRAELNDGKPWAVCGQSYGGFCITTYLSYHPDALTSVLYTGGTPTLDQNADELYRLTYAKVAKRSREFYQQVPFADARIREICHHLDNVEEFLPTGERLTSRRFRMLGINLGRDTGFTALRYLLEDPFVTVGGEKRLSLGFLNEIGADLSFAGGPLYGLIHEAIYAGATPALAGQATNWAAHRMRAEVPGFAEDADSRNLNEPFYLTGEHIYPWQFDEDPALRALKPAAMALAQYTDWPPLYLPEVLAEVDVPGAAAIYYDDIFVPLEPSIRTAELIGLKPYITNVFQHSGIGTDGAGIYSRLLDMIRA</sequence>
<dbReference type="PANTHER" id="PTHR43248">
    <property type="entry name" value="2-SUCCINYL-6-HYDROXY-2,4-CYCLOHEXADIENE-1-CARBOXYLATE SYNTHASE"/>
    <property type="match status" value="1"/>
</dbReference>
<proteinExistence type="inferred from homology"/>
<accession>A0A1Q5PSF7</accession>
<gene>
    <name evidence="4" type="ORF">BM477_00625</name>
</gene>
<dbReference type="EMBL" id="MPDM01000001">
    <property type="protein sequence ID" value="OKL50511.1"/>
    <property type="molecule type" value="Genomic_DNA"/>
</dbReference>
<evidence type="ECO:0000313" key="5">
    <source>
        <dbReference type="Proteomes" id="UP000186465"/>
    </source>
</evidence>
<dbReference type="GO" id="GO:0006508">
    <property type="term" value="P:proteolysis"/>
    <property type="evidence" value="ECO:0007669"/>
    <property type="project" value="InterPro"/>
</dbReference>
<name>A0A1Q5PSF7_9ACTO</name>
<feature type="domain" description="AB hydrolase-1" evidence="3">
    <location>
        <begin position="52"/>
        <end position="183"/>
    </location>
</feature>
<dbReference type="InterPro" id="IPR029058">
    <property type="entry name" value="AB_hydrolase_fold"/>
</dbReference>
<comment type="similarity">
    <text evidence="1">Belongs to the peptidase S33 family.</text>
</comment>
<dbReference type="STRING" id="156892.BM477_00625"/>
<keyword evidence="5" id="KW-1185">Reference proteome</keyword>
<organism evidence="4 5">
    <name type="scientific">Boudabousia marimammalium</name>
    <dbReference type="NCBI Taxonomy" id="156892"/>
    <lineage>
        <taxon>Bacteria</taxon>
        <taxon>Bacillati</taxon>
        <taxon>Actinomycetota</taxon>
        <taxon>Actinomycetes</taxon>
        <taxon>Actinomycetales</taxon>
        <taxon>Actinomycetaceae</taxon>
        <taxon>Boudabousia</taxon>
    </lineage>
</organism>
<evidence type="ECO:0000259" key="3">
    <source>
        <dbReference type="Pfam" id="PF00561"/>
    </source>
</evidence>
<dbReference type="PANTHER" id="PTHR43248:SF2">
    <property type="entry name" value="PROLYL AMINOPEPTIDASE"/>
    <property type="match status" value="1"/>
</dbReference>
<evidence type="ECO:0000256" key="1">
    <source>
        <dbReference type="ARBA" id="ARBA00010088"/>
    </source>
</evidence>
<evidence type="ECO:0000313" key="4">
    <source>
        <dbReference type="EMBL" id="OKL50511.1"/>
    </source>
</evidence>
<keyword evidence="2" id="KW-0378">Hydrolase</keyword>
<dbReference type="OrthoDB" id="9796770at2"/>
<dbReference type="Pfam" id="PF00561">
    <property type="entry name" value="Abhydrolase_1"/>
    <property type="match status" value="1"/>
</dbReference>
<dbReference type="InterPro" id="IPR000073">
    <property type="entry name" value="AB_hydrolase_1"/>
</dbReference>
<dbReference type="GO" id="GO:0004177">
    <property type="term" value="F:aminopeptidase activity"/>
    <property type="evidence" value="ECO:0007669"/>
    <property type="project" value="UniProtKB-EC"/>
</dbReference>
<dbReference type="Gene3D" id="3.40.50.1820">
    <property type="entry name" value="alpha/beta hydrolase"/>
    <property type="match status" value="1"/>
</dbReference>